<name>A0A8C5WTY4_LATLA</name>
<accession>A0A8C5WTY4</accession>
<sequence length="162" mass="18812">FSNIKVKNKKKRNSNDETESEDSEEDNFEDLDDEEVSLSSMDEDFGEDIDEEGGTFMDVSDDDNTPGKTKIPIKRKRKLKDTGVAAAAEEFGHLLDENIGSKFDNIGMNAMANKDNANLKQLKWEAERDKWIHNRDVKSIIRQKKKFRQKPLKNKQKYKRKK</sequence>
<reference evidence="2" key="2">
    <citation type="submission" date="2025-09" db="UniProtKB">
        <authorList>
            <consortium name="Ensembl"/>
        </authorList>
    </citation>
    <scope>IDENTIFICATION</scope>
</reference>
<evidence type="ECO:0000313" key="3">
    <source>
        <dbReference type="Proteomes" id="UP000694406"/>
    </source>
</evidence>
<feature type="region of interest" description="Disordered" evidence="1">
    <location>
        <begin position="1"/>
        <end position="74"/>
    </location>
</feature>
<feature type="compositionally biased region" description="Acidic residues" evidence="1">
    <location>
        <begin position="16"/>
        <end position="64"/>
    </location>
</feature>
<keyword evidence="3" id="KW-1185">Reference proteome</keyword>
<protein>
    <submittedName>
        <fullName evidence="2">Uncharacterized protein</fullName>
    </submittedName>
</protein>
<reference evidence="2" key="1">
    <citation type="submission" date="2025-08" db="UniProtKB">
        <authorList>
            <consortium name="Ensembl"/>
        </authorList>
    </citation>
    <scope>IDENTIFICATION</scope>
</reference>
<proteinExistence type="predicted"/>
<dbReference type="Ensembl" id="ENSLLTT00000014084.1">
    <property type="protein sequence ID" value="ENSLLTP00000013557.1"/>
    <property type="gene ID" value="ENSLLTG00000010368.1"/>
</dbReference>
<dbReference type="AlphaFoldDB" id="A0A8C5WTY4"/>
<dbReference type="Proteomes" id="UP000694406">
    <property type="component" value="Unplaced"/>
</dbReference>
<organism evidence="2 3">
    <name type="scientific">Laticauda laticaudata</name>
    <name type="common">Blue-ringed sea krait</name>
    <name type="synonym">Blue-lipped sea krait</name>
    <dbReference type="NCBI Taxonomy" id="8630"/>
    <lineage>
        <taxon>Eukaryota</taxon>
        <taxon>Metazoa</taxon>
        <taxon>Chordata</taxon>
        <taxon>Craniata</taxon>
        <taxon>Vertebrata</taxon>
        <taxon>Euteleostomi</taxon>
        <taxon>Lepidosauria</taxon>
        <taxon>Squamata</taxon>
        <taxon>Bifurcata</taxon>
        <taxon>Unidentata</taxon>
        <taxon>Episquamata</taxon>
        <taxon>Toxicofera</taxon>
        <taxon>Serpentes</taxon>
        <taxon>Colubroidea</taxon>
        <taxon>Elapidae</taxon>
        <taxon>Laticaudinae</taxon>
        <taxon>Laticauda</taxon>
    </lineage>
</organism>
<feature type="region of interest" description="Disordered" evidence="1">
    <location>
        <begin position="142"/>
        <end position="162"/>
    </location>
</feature>
<evidence type="ECO:0000256" key="1">
    <source>
        <dbReference type="SAM" id="MobiDB-lite"/>
    </source>
</evidence>
<dbReference type="GeneTree" id="ENSGT00390000006395"/>
<evidence type="ECO:0000313" key="2">
    <source>
        <dbReference type="Ensembl" id="ENSLLTP00000013557.1"/>
    </source>
</evidence>
<feature type="compositionally biased region" description="Basic residues" evidence="1">
    <location>
        <begin position="1"/>
        <end position="12"/>
    </location>
</feature>